<dbReference type="Pfam" id="PF21788">
    <property type="entry name" value="TNP-like_GBD"/>
    <property type="match status" value="1"/>
</dbReference>
<comment type="caution">
    <text evidence="2">The sequence shown here is derived from an EMBL/GenBank/DDBJ whole genome shotgun (WGS) entry which is preliminary data.</text>
</comment>
<gene>
    <name evidence="2" type="ORF">HPB48_007321</name>
</gene>
<dbReference type="AlphaFoldDB" id="A0A9J6FYW0"/>
<evidence type="ECO:0000259" key="1">
    <source>
        <dbReference type="Pfam" id="PF21788"/>
    </source>
</evidence>
<dbReference type="InterPro" id="IPR048366">
    <property type="entry name" value="TNP-like_GBD"/>
</dbReference>
<evidence type="ECO:0000313" key="3">
    <source>
        <dbReference type="Proteomes" id="UP000821853"/>
    </source>
</evidence>
<accession>A0A9J6FYW0</accession>
<proteinExistence type="predicted"/>
<organism evidence="2 3">
    <name type="scientific">Haemaphysalis longicornis</name>
    <name type="common">Bush tick</name>
    <dbReference type="NCBI Taxonomy" id="44386"/>
    <lineage>
        <taxon>Eukaryota</taxon>
        <taxon>Metazoa</taxon>
        <taxon>Ecdysozoa</taxon>
        <taxon>Arthropoda</taxon>
        <taxon>Chelicerata</taxon>
        <taxon>Arachnida</taxon>
        <taxon>Acari</taxon>
        <taxon>Parasitiformes</taxon>
        <taxon>Ixodida</taxon>
        <taxon>Ixodoidea</taxon>
        <taxon>Ixodidae</taxon>
        <taxon>Haemaphysalinae</taxon>
        <taxon>Haemaphysalis</taxon>
    </lineage>
</organism>
<dbReference type="VEuPathDB" id="VectorBase:HLOH_056003"/>
<sequence length="137" mass="15702">MPHVTMSVFQPNGFEKMRVNLAVTFFSDEVLRGLYVYKSHVKDRYLTGCTKATSAFVSLMRDLIDAMTSRYSKRGLRPDSKEVGIVRRFLEFLAAWEKAMPKKSGFLSEETAEGFRVTLASSTLSLLLYVRQTLRFK</sequence>
<dbReference type="Proteomes" id="UP000821853">
    <property type="component" value="Chromosome 3"/>
</dbReference>
<feature type="domain" description="Transposable element P transposase-like GTP-binding insertion" evidence="1">
    <location>
        <begin position="15"/>
        <end position="71"/>
    </location>
</feature>
<keyword evidence="3" id="KW-1185">Reference proteome</keyword>
<name>A0A9J6FYW0_HAELO</name>
<dbReference type="EMBL" id="JABSTR010000005">
    <property type="protein sequence ID" value="KAH9371318.1"/>
    <property type="molecule type" value="Genomic_DNA"/>
</dbReference>
<evidence type="ECO:0000313" key="2">
    <source>
        <dbReference type="EMBL" id="KAH9371318.1"/>
    </source>
</evidence>
<protein>
    <recommendedName>
        <fullName evidence="1">Transposable element P transposase-like GTP-binding insertion domain-containing protein</fullName>
    </recommendedName>
</protein>
<reference evidence="2 3" key="1">
    <citation type="journal article" date="2020" name="Cell">
        <title>Large-Scale Comparative Analyses of Tick Genomes Elucidate Their Genetic Diversity and Vector Capacities.</title>
        <authorList>
            <consortium name="Tick Genome and Microbiome Consortium (TIGMIC)"/>
            <person name="Jia N."/>
            <person name="Wang J."/>
            <person name="Shi W."/>
            <person name="Du L."/>
            <person name="Sun Y."/>
            <person name="Zhan W."/>
            <person name="Jiang J.F."/>
            <person name="Wang Q."/>
            <person name="Zhang B."/>
            <person name="Ji P."/>
            <person name="Bell-Sakyi L."/>
            <person name="Cui X.M."/>
            <person name="Yuan T.T."/>
            <person name="Jiang B.G."/>
            <person name="Yang W.F."/>
            <person name="Lam T.T."/>
            <person name="Chang Q.C."/>
            <person name="Ding S.J."/>
            <person name="Wang X.J."/>
            <person name="Zhu J.G."/>
            <person name="Ruan X.D."/>
            <person name="Zhao L."/>
            <person name="Wei J.T."/>
            <person name="Ye R.Z."/>
            <person name="Que T.C."/>
            <person name="Du C.H."/>
            <person name="Zhou Y.H."/>
            <person name="Cheng J.X."/>
            <person name="Dai P.F."/>
            <person name="Guo W.B."/>
            <person name="Han X.H."/>
            <person name="Huang E.J."/>
            <person name="Li L.F."/>
            <person name="Wei W."/>
            <person name="Gao Y.C."/>
            <person name="Liu J.Z."/>
            <person name="Shao H.Z."/>
            <person name="Wang X."/>
            <person name="Wang C.C."/>
            <person name="Yang T.C."/>
            <person name="Huo Q.B."/>
            <person name="Li W."/>
            <person name="Chen H.Y."/>
            <person name="Chen S.E."/>
            <person name="Zhou L.G."/>
            <person name="Ni X.B."/>
            <person name="Tian J.H."/>
            <person name="Sheng Y."/>
            <person name="Liu T."/>
            <person name="Pan Y.S."/>
            <person name="Xia L.Y."/>
            <person name="Li J."/>
            <person name="Zhao F."/>
            <person name="Cao W.C."/>
        </authorList>
    </citation>
    <scope>NUCLEOTIDE SEQUENCE [LARGE SCALE GENOMIC DNA]</scope>
    <source>
        <strain evidence="2">HaeL-2018</strain>
    </source>
</reference>
<dbReference type="OrthoDB" id="8948150at2759"/>